<feature type="compositionally biased region" description="Basic residues" evidence="2">
    <location>
        <begin position="54"/>
        <end position="68"/>
    </location>
</feature>
<comment type="caution">
    <text evidence="3">The sequence shown here is derived from an EMBL/GenBank/DDBJ whole genome shotgun (WGS) entry which is preliminary data.</text>
</comment>
<feature type="compositionally biased region" description="Polar residues" evidence="2">
    <location>
        <begin position="797"/>
        <end position="810"/>
    </location>
</feature>
<reference evidence="3" key="2">
    <citation type="journal article" name="Front. Microbiol.">
        <title>Degradative Capacity of Two Strains of Rhodonia placenta: From Phenotype to Genotype.</title>
        <authorList>
            <person name="Kolle M."/>
            <person name="Horta M.A.C."/>
            <person name="Nowrousian M."/>
            <person name="Ohm R.A."/>
            <person name="Benz J.P."/>
            <person name="Pilgard A."/>
        </authorList>
    </citation>
    <scope>NUCLEOTIDE SEQUENCE</scope>
    <source>
        <strain evidence="3">FPRL280</strain>
    </source>
</reference>
<accession>A0A8H7P5W0</accession>
<feature type="region of interest" description="Disordered" evidence="2">
    <location>
        <begin position="684"/>
        <end position="706"/>
    </location>
</feature>
<dbReference type="AlphaFoldDB" id="A0A8H7P5W0"/>
<organism evidence="3 4">
    <name type="scientific">Rhodonia placenta</name>
    <dbReference type="NCBI Taxonomy" id="104341"/>
    <lineage>
        <taxon>Eukaryota</taxon>
        <taxon>Fungi</taxon>
        <taxon>Dikarya</taxon>
        <taxon>Basidiomycota</taxon>
        <taxon>Agaricomycotina</taxon>
        <taxon>Agaricomycetes</taxon>
        <taxon>Polyporales</taxon>
        <taxon>Adustoporiaceae</taxon>
        <taxon>Rhodonia</taxon>
    </lineage>
</organism>
<name>A0A8H7P5W0_9APHY</name>
<dbReference type="Proteomes" id="UP000639403">
    <property type="component" value="Unassembled WGS sequence"/>
</dbReference>
<feature type="region of interest" description="Disordered" evidence="2">
    <location>
        <begin position="1"/>
        <end position="405"/>
    </location>
</feature>
<feature type="compositionally biased region" description="Low complexity" evidence="2">
    <location>
        <begin position="102"/>
        <end position="135"/>
    </location>
</feature>
<feature type="compositionally biased region" description="Basic and acidic residues" evidence="2">
    <location>
        <begin position="305"/>
        <end position="334"/>
    </location>
</feature>
<feature type="region of interest" description="Disordered" evidence="2">
    <location>
        <begin position="558"/>
        <end position="608"/>
    </location>
</feature>
<feature type="compositionally biased region" description="Polar residues" evidence="2">
    <location>
        <begin position="687"/>
        <end position="706"/>
    </location>
</feature>
<feature type="coiled-coil region" evidence="1">
    <location>
        <begin position="516"/>
        <end position="543"/>
    </location>
</feature>
<dbReference type="EMBL" id="JADOXO010000044">
    <property type="protein sequence ID" value="KAF9817348.1"/>
    <property type="molecule type" value="Genomic_DNA"/>
</dbReference>
<proteinExistence type="predicted"/>
<feature type="compositionally biased region" description="Pro residues" evidence="2">
    <location>
        <begin position="389"/>
        <end position="399"/>
    </location>
</feature>
<feature type="compositionally biased region" description="Basic and acidic residues" evidence="2">
    <location>
        <begin position="776"/>
        <end position="796"/>
    </location>
</feature>
<feature type="compositionally biased region" description="Low complexity" evidence="2">
    <location>
        <begin position="735"/>
        <end position="745"/>
    </location>
</feature>
<feature type="compositionally biased region" description="Low complexity" evidence="2">
    <location>
        <begin position="441"/>
        <end position="452"/>
    </location>
</feature>
<feature type="compositionally biased region" description="Basic and acidic residues" evidence="2">
    <location>
        <begin position="172"/>
        <end position="181"/>
    </location>
</feature>
<reference evidence="3" key="1">
    <citation type="submission" date="2020-11" db="EMBL/GenBank/DDBJ databases">
        <authorList>
            <person name="Koelle M."/>
            <person name="Horta M.A.C."/>
            <person name="Nowrousian M."/>
            <person name="Ohm R.A."/>
            <person name="Benz P."/>
            <person name="Pilgard A."/>
        </authorList>
    </citation>
    <scope>NUCLEOTIDE SEQUENCE</scope>
    <source>
        <strain evidence="3">FPRL280</strain>
    </source>
</reference>
<feature type="compositionally biased region" description="Low complexity" evidence="2">
    <location>
        <begin position="346"/>
        <end position="370"/>
    </location>
</feature>
<feature type="region of interest" description="Disordered" evidence="2">
    <location>
        <begin position="438"/>
        <end position="462"/>
    </location>
</feature>
<feature type="region of interest" description="Disordered" evidence="2">
    <location>
        <begin position="732"/>
        <end position="810"/>
    </location>
</feature>
<evidence type="ECO:0000256" key="1">
    <source>
        <dbReference type="SAM" id="Coils"/>
    </source>
</evidence>
<sequence length="851" mass="90341">MTAQRSSAGRLRSKTSDISDLIRGTSRTDPRQSEVPAAPPVPTLPPSDTDGASKPKHRLSFFGRRRKSSSVSPSSAKSADARTRSDEEAPPPVPKLEMGRLSTSKTPASTTAASPISSTPLISSLPPVNVSPSSIGSLSRVPPDSPRRPTATHSAIPTLRHLRPQKSTSFEFSRRSRDDSPRPLPRQSGERPTITVSPPPQSAEEHDPRVYTTPRSAPLPPAQHAAPSRAQPDTPRTQGQGLTRLRGAPPPPEQHTELSTDDVASSRTSISSTSSTRETLSALARSGRSRFQRHASALPLSLSKPRKDSEVGRDQDKPRDTDEDRDKADKRRETPASANTTPHVNSSPPSSLRSRIPASPSSSQSSLSLRKAPPPLLTNFRRGARTQPPTEPLPSPPLSAPLRTATEDAAHMAALPTIPSLASRMSVGEVHQLVFRRRTDTMSSRTSTSTGRADGVCMADESSVTPTRAEALREQAGNGAATAEPGDAATVEQLREALSAAHAKYQRLSSYLLTLSERHAVEKNELMRRVEVLERDARKREREITGLRWLVMHAGQRGGAAGPGANGESPRPAAVTRLRSGSKSSAGSPRTGGGPGSPGDGVQRGFSMDSTVDSMEEGLFEMQNSVSDLIAPLAPSPPQSDAIASPVPVPVPRMSPALRASMTLGHGQGAVQPRMRRAHTLPDGLTQFPTVSQKQKQKQAWRTSSPVLPTGLGIGVDIPSIPSLADSDVGHITPASSSSGSAMSSIPPLTAANTASSGLSAIPESPRSARQSSDTQRTERAQQEYGDKKEEERTSHASESMTTSSTFGSSAYTSKLPLAMSPSIGQVLDTATEKDSGMEVVLRKLRAFAPS</sequence>
<feature type="compositionally biased region" description="Polar residues" evidence="2">
    <location>
        <begin position="336"/>
        <end position="345"/>
    </location>
</feature>
<feature type="compositionally biased region" description="Low complexity" evidence="2">
    <location>
        <begin position="69"/>
        <end position="78"/>
    </location>
</feature>
<evidence type="ECO:0000313" key="4">
    <source>
        <dbReference type="Proteomes" id="UP000639403"/>
    </source>
</evidence>
<gene>
    <name evidence="3" type="ORF">IEO21_03489</name>
</gene>
<protein>
    <submittedName>
        <fullName evidence="3">Uncharacterized protein</fullName>
    </submittedName>
</protein>
<keyword evidence="1" id="KW-0175">Coiled coil</keyword>
<evidence type="ECO:0000313" key="3">
    <source>
        <dbReference type="EMBL" id="KAF9817348.1"/>
    </source>
</evidence>
<feature type="compositionally biased region" description="Low complexity" evidence="2">
    <location>
        <begin position="265"/>
        <end position="281"/>
    </location>
</feature>
<feature type="compositionally biased region" description="Gly residues" evidence="2">
    <location>
        <begin position="590"/>
        <end position="599"/>
    </location>
</feature>
<evidence type="ECO:0000256" key="2">
    <source>
        <dbReference type="SAM" id="MobiDB-lite"/>
    </source>
</evidence>